<evidence type="ECO:0000256" key="4">
    <source>
        <dbReference type="ARBA" id="ARBA00022970"/>
    </source>
</evidence>
<dbReference type="EMBL" id="JAJJMB010017191">
    <property type="protein sequence ID" value="KAI3840907.1"/>
    <property type="molecule type" value="Genomic_DNA"/>
</dbReference>
<accession>A0AAD4RYY8</accession>
<dbReference type="Proteomes" id="UP001202328">
    <property type="component" value="Unassembled WGS sequence"/>
</dbReference>
<evidence type="ECO:0000256" key="2">
    <source>
        <dbReference type="ARBA" id="ARBA00022448"/>
    </source>
</evidence>
<evidence type="ECO:0000256" key="7">
    <source>
        <dbReference type="SAM" id="Phobius"/>
    </source>
</evidence>
<keyword evidence="10" id="KW-1185">Reference proteome</keyword>
<feature type="transmembrane region" description="Helical" evidence="7">
    <location>
        <begin position="207"/>
        <end position="227"/>
    </location>
</feature>
<comment type="subcellular location">
    <subcellularLocation>
        <location evidence="1">Membrane</location>
    </subcellularLocation>
</comment>
<evidence type="ECO:0000256" key="1">
    <source>
        <dbReference type="ARBA" id="ARBA00004370"/>
    </source>
</evidence>
<organism evidence="9 10">
    <name type="scientific">Papaver atlanticum</name>
    <dbReference type="NCBI Taxonomy" id="357466"/>
    <lineage>
        <taxon>Eukaryota</taxon>
        <taxon>Viridiplantae</taxon>
        <taxon>Streptophyta</taxon>
        <taxon>Embryophyta</taxon>
        <taxon>Tracheophyta</taxon>
        <taxon>Spermatophyta</taxon>
        <taxon>Magnoliopsida</taxon>
        <taxon>Ranunculales</taxon>
        <taxon>Papaveraceae</taxon>
        <taxon>Papaveroideae</taxon>
        <taxon>Papaver</taxon>
    </lineage>
</organism>
<evidence type="ECO:0000256" key="3">
    <source>
        <dbReference type="ARBA" id="ARBA00022692"/>
    </source>
</evidence>
<feature type="transmembrane region" description="Helical" evidence="7">
    <location>
        <begin position="58"/>
        <end position="80"/>
    </location>
</feature>
<dbReference type="PANTHER" id="PTHR48017">
    <property type="entry name" value="OS05G0424000 PROTEIN-RELATED"/>
    <property type="match status" value="1"/>
</dbReference>
<feature type="transmembrane region" description="Helical" evidence="7">
    <location>
        <begin position="132"/>
        <end position="153"/>
    </location>
</feature>
<keyword evidence="2" id="KW-0813">Transport</keyword>
<dbReference type="Pfam" id="PF01490">
    <property type="entry name" value="Aa_trans"/>
    <property type="match status" value="1"/>
</dbReference>
<sequence>MGIDTKPSLYEDYDQKTSNNNTNSAAQVFGVEPSLVKADQQITPTSAHTIDHDSWKQVGLLMVTSFNCGYILSFSNLMLVPLGWTWGITCLIVIALFTFYSSWLLAGFHFIDGQRFIRYRDLMGFVFGRKMYYATWILQFFTLVMGNMGFILLGGRALKEINSEFINDHGGITSTSPLRLQYFIIITGAVYFVFAFMVPTISAMRRWLGISFIFTFTYIGILLVILVKDGKANDFRNNRNYKIKGNQVDKVFNAFGAIAAILVCSAPALLPEIQSTLRKPAVKNMRKALSLQFTIGLAFYYGVSILGYWAYGSTVSEYLPRELSGPKWAKVVINALQFLQSIISQHMFIAPVHEALDTKYMKLDERMDSMSNVKRRLILRAAIFGANTFITAAFPFMGDFVNLFGSFTLFPLTLVFPSMLFLKIKGKKAGIGHKAWHWANIVVFSLVAVVTTASAVKLIVNNVKVYHFFADT</sequence>
<keyword evidence="5 7" id="KW-1133">Transmembrane helix</keyword>
<evidence type="ECO:0000256" key="6">
    <source>
        <dbReference type="ARBA" id="ARBA00023136"/>
    </source>
</evidence>
<dbReference type="AlphaFoldDB" id="A0AAD4RYY8"/>
<feature type="domain" description="Amino acid transporter transmembrane" evidence="8">
    <location>
        <begin position="53"/>
        <end position="453"/>
    </location>
</feature>
<keyword evidence="3 7" id="KW-0812">Transmembrane</keyword>
<gene>
    <name evidence="9" type="ORF">MKW98_010637</name>
</gene>
<comment type="caution">
    <text evidence="9">The sequence shown here is derived from an EMBL/GenBank/DDBJ whole genome shotgun (WGS) entry which is preliminary data.</text>
</comment>
<evidence type="ECO:0000256" key="5">
    <source>
        <dbReference type="ARBA" id="ARBA00022989"/>
    </source>
</evidence>
<protein>
    <recommendedName>
        <fullName evidence="8">Amino acid transporter transmembrane domain-containing protein</fullName>
    </recommendedName>
</protein>
<feature type="transmembrane region" description="Helical" evidence="7">
    <location>
        <begin position="403"/>
        <end position="424"/>
    </location>
</feature>
<feature type="transmembrane region" description="Helical" evidence="7">
    <location>
        <begin position="377"/>
        <end position="397"/>
    </location>
</feature>
<feature type="transmembrane region" description="Helical" evidence="7">
    <location>
        <begin position="180"/>
        <end position="200"/>
    </location>
</feature>
<feature type="transmembrane region" description="Helical" evidence="7">
    <location>
        <begin position="86"/>
        <end position="111"/>
    </location>
</feature>
<keyword evidence="4" id="KW-0029">Amino-acid transport</keyword>
<feature type="transmembrane region" description="Helical" evidence="7">
    <location>
        <begin position="436"/>
        <end position="460"/>
    </location>
</feature>
<dbReference type="GO" id="GO:0006865">
    <property type="term" value="P:amino acid transport"/>
    <property type="evidence" value="ECO:0007669"/>
    <property type="project" value="UniProtKB-KW"/>
</dbReference>
<evidence type="ECO:0000313" key="10">
    <source>
        <dbReference type="Proteomes" id="UP001202328"/>
    </source>
</evidence>
<reference evidence="9" key="1">
    <citation type="submission" date="2022-04" db="EMBL/GenBank/DDBJ databases">
        <title>A functionally conserved STORR gene fusion in Papaver species that diverged 16.8 million years ago.</title>
        <authorList>
            <person name="Catania T."/>
        </authorList>
    </citation>
    <scope>NUCLEOTIDE SEQUENCE</scope>
    <source>
        <strain evidence="9">S-188037</strain>
    </source>
</reference>
<dbReference type="InterPro" id="IPR013057">
    <property type="entry name" value="AA_transpt_TM"/>
</dbReference>
<proteinExistence type="predicted"/>
<feature type="transmembrane region" description="Helical" evidence="7">
    <location>
        <begin position="291"/>
        <end position="311"/>
    </location>
</feature>
<name>A0AAD4RYY8_9MAGN</name>
<feature type="transmembrane region" description="Helical" evidence="7">
    <location>
        <begin position="251"/>
        <end position="270"/>
    </location>
</feature>
<evidence type="ECO:0000313" key="9">
    <source>
        <dbReference type="EMBL" id="KAI3840907.1"/>
    </source>
</evidence>
<dbReference type="GO" id="GO:0016020">
    <property type="term" value="C:membrane"/>
    <property type="evidence" value="ECO:0007669"/>
    <property type="project" value="UniProtKB-SubCell"/>
</dbReference>
<evidence type="ECO:0000259" key="8">
    <source>
        <dbReference type="Pfam" id="PF01490"/>
    </source>
</evidence>
<keyword evidence="6 7" id="KW-0472">Membrane</keyword>